<proteinExistence type="predicted"/>
<name>A0A0F9NLZ1_9ZZZZ</name>
<dbReference type="EMBL" id="LAZR01007880">
    <property type="protein sequence ID" value="KKM82327.1"/>
    <property type="molecule type" value="Genomic_DNA"/>
</dbReference>
<evidence type="ECO:0000313" key="1">
    <source>
        <dbReference type="EMBL" id="KKM82327.1"/>
    </source>
</evidence>
<sequence>MVKKKVLNIEEAKGIIGSYVEHNILEDLKILGKDHFYDVCECSIGEIKDAFDLLDKNYNYFKGD</sequence>
<reference evidence="1" key="1">
    <citation type="journal article" date="2015" name="Nature">
        <title>Complex archaea that bridge the gap between prokaryotes and eukaryotes.</title>
        <authorList>
            <person name="Spang A."/>
            <person name="Saw J.H."/>
            <person name="Jorgensen S.L."/>
            <person name="Zaremba-Niedzwiedzka K."/>
            <person name="Martijn J."/>
            <person name="Lind A.E."/>
            <person name="van Eijk R."/>
            <person name="Schleper C."/>
            <person name="Guy L."/>
            <person name="Ettema T.J."/>
        </authorList>
    </citation>
    <scope>NUCLEOTIDE SEQUENCE</scope>
</reference>
<accession>A0A0F9NLZ1</accession>
<comment type="caution">
    <text evidence="1">The sequence shown here is derived from an EMBL/GenBank/DDBJ whole genome shotgun (WGS) entry which is preliminary data.</text>
</comment>
<protein>
    <submittedName>
        <fullName evidence="1">Uncharacterized protein</fullName>
    </submittedName>
</protein>
<gene>
    <name evidence="1" type="ORF">LCGC14_1320760</name>
</gene>
<dbReference type="AlphaFoldDB" id="A0A0F9NLZ1"/>
<organism evidence="1">
    <name type="scientific">marine sediment metagenome</name>
    <dbReference type="NCBI Taxonomy" id="412755"/>
    <lineage>
        <taxon>unclassified sequences</taxon>
        <taxon>metagenomes</taxon>
        <taxon>ecological metagenomes</taxon>
    </lineage>
</organism>